<keyword evidence="2" id="KW-1133">Transmembrane helix</keyword>
<accession>A0A3B7QZB0</accession>
<dbReference type="KEGG" id="hyh:D3Y59_05415"/>
<keyword evidence="1" id="KW-0175">Coiled coil</keyword>
<gene>
    <name evidence="3" type="ORF">D3Y59_05415</name>
</gene>
<sequence>MKNFATLGALVLSLALIIYLYVRVSSTERQLAEAQRRMADCEQVTFQLQNQLSQQARIQAREAGEPVPGEAE</sequence>
<evidence type="ECO:0000313" key="3">
    <source>
        <dbReference type="EMBL" id="AYA36543.1"/>
    </source>
</evidence>
<feature type="transmembrane region" description="Helical" evidence="2">
    <location>
        <begin position="6"/>
        <end position="22"/>
    </location>
</feature>
<evidence type="ECO:0000256" key="1">
    <source>
        <dbReference type="SAM" id="Coils"/>
    </source>
</evidence>
<keyword evidence="4" id="KW-1185">Reference proteome</keyword>
<organism evidence="3 4">
    <name type="scientific">Hymenobacter oligotrophus</name>
    <dbReference type="NCBI Taxonomy" id="2319843"/>
    <lineage>
        <taxon>Bacteria</taxon>
        <taxon>Pseudomonadati</taxon>
        <taxon>Bacteroidota</taxon>
        <taxon>Cytophagia</taxon>
        <taxon>Cytophagales</taxon>
        <taxon>Hymenobacteraceae</taxon>
        <taxon>Hymenobacter</taxon>
    </lineage>
</organism>
<keyword evidence="2" id="KW-0472">Membrane</keyword>
<dbReference type="AlphaFoldDB" id="A0A3B7QZB0"/>
<name>A0A3B7QZB0_9BACT</name>
<dbReference type="OrthoDB" id="879781at2"/>
<dbReference type="EMBL" id="CP032317">
    <property type="protein sequence ID" value="AYA36543.1"/>
    <property type="molecule type" value="Genomic_DNA"/>
</dbReference>
<keyword evidence="2" id="KW-0812">Transmembrane</keyword>
<evidence type="ECO:0000256" key="2">
    <source>
        <dbReference type="SAM" id="Phobius"/>
    </source>
</evidence>
<proteinExistence type="predicted"/>
<reference evidence="3 4" key="1">
    <citation type="submission" date="2018-09" db="EMBL/GenBank/DDBJ databases">
        <title>Hymenobacter medium sp. nov., isolated from R2A medium.</title>
        <authorList>
            <person name="Yingchao G."/>
        </authorList>
    </citation>
    <scope>NUCLEOTIDE SEQUENCE [LARGE SCALE GENOMIC DNA]</scope>
    <source>
        <strain evidence="4">sh-6</strain>
    </source>
</reference>
<evidence type="ECO:0000313" key="4">
    <source>
        <dbReference type="Proteomes" id="UP000262802"/>
    </source>
</evidence>
<protein>
    <submittedName>
        <fullName evidence="3">Uncharacterized protein</fullName>
    </submittedName>
</protein>
<feature type="coiled-coil region" evidence="1">
    <location>
        <begin position="24"/>
        <end position="51"/>
    </location>
</feature>
<dbReference type="Proteomes" id="UP000262802">
    <property type="component" value="Chromosome"/>
</dbReference>
<dbReference type="RefSeq" id="WP_119444125.1">
    <property type="nucleotide sequence ID" value="NZ_CP032317.1"/>
</dbReference>